<dbReference type="Proteomes" id="UP000324222">
    <property type="component" value="Unassembled WGS sequence"/>
</dbReference>
<comment type="caution">
    <text evidence="2">The sequence shown here is derived from an EMBL/GenBank/DDBJ whole genome shotgun (WGS) entry which is preliminary data.</text>
</comment>
<gene>
    <name evidence="2" type="ORF">E2C01_078808</name>
</gene>
<evidence type="ECO:0000313" key="3">
    <source>
        <dbReference type="Proteomes" id="UP000324222"/>
    </source>
</evidence>
<evidence type="ECO:0000313" key="2">
    <source>
        <dbReference type="EMBL" id="MPC84082.1"/>
    </source>
</evidence>
<proteinExistence type="predicted"/>
<name>A0A5B7IJT6_PORTR</name>
<reference evidence="2 3" key="1">
    <citation type="submission" date="2019-05" db="EMBL/GenBank/DDBJ databases">
        <title>Another draft genome of Portunus trituberculatus and its Hox gene families provides insights of decapod evolution.</title>
        <authorList>
            <person name="Jeong J.-H."/>
            <person name="Song I."/>
            <person name="Kim S."/>
            <person name="Choi T."/>
            <person name="Kim D."/>
            <person name="Ryu S."/>
            <person name="Kim W."/>
        </authorList>
    </citation>
    <scope>NUCLEOTIDE SEQUENCE [LARGE SCALE GENOMIC DNA]</scope>
    <source>
        <tissue evidence="2">Muscle</tissue>
    </source>
</reference>
<feature type="compositionally biased region" description="Acidic residues" evidence="1">
    <location>
        <begin position="35"/>
        <end position="45"/>
    </location>
</feature>
<dbReference type="AlphaFoldDB" id="A0A5B7IJT6"/>
<accession>A0A5B7IJT6</accession>
<protein>
    <submittedName>
        <fullName evidence="2">Uncharacterized protein</fullName>
    </submittedName>
</protein>
<feature type="region of interest" description="Disordered" evidence="1">
    <location>
        <begin position="25"/>
        <end position="87"/>
    </location>
</feature>
<dbReference type="EMBL" id="VSRR010064363">
    <property type="protein sequence ID" value="MPC84082.1"/>
    <property type="molecule type" value="Genomic_DNA"/>
</dbReference>
<sequence length="87" mass="9918">MRPSAEGINRSNIFEQHKLPLAFSSTSVPHKLADEEAQEEEEEEEVASKRRQVEGQRRVGSEEKEGKTGREVVNNIFSPQVKPPNRF</sequence>
<organism evidence="2 3">
    <name type="scientific">Portunus trituberculatus</name>
    <name type="common">Swimming crab</name>
    <name type="synonym">Neptunus trituberculatus</name>
    <dbReference type="NCBI Taxonomy" id="210409"/>
    <lineage>
        <taxon>Eukaryota</taxon>
        <taxon>Metazoa</taxon>
        <taxon>Ecdysozoa</taxon>
        <taxon>Arthropoda</taxon>
        <taxon>Crustacea</taxon>
        <taxon>Multicrustacea</taxon>
        <taxon>Malacostraca</taxon>
        <taxon>Eumalacostraca</taxon>
        <taxon>Eucarida</taxon>
        <taxon>Decapoda</taxon>
        <taxon>Pleocyemata</taxon>
        <taxon>Brachyura</taxon>
        <taxon>Eubrachyura</taxon>
        <taxon>Portunoidea</taxon>
        <taxon>Portunidae</taxon>
        <taxon>Portuninae</taxon>
        <taxon>Portunus</taxon>
    </lineage>
</organism>
<feature type="compositionally biased region" description="Basic and acidic residues" evidence="1">
    <location>
        <begin position="46"/>
        <end position="70"/>
    </location>
</feature>
<keyword evidence="3" id="KW-1185">Reference proteome</keyword>
<evidence type="ECO:0000256" key="1">
    <source>
        <dbReference type="SAM" id="MobiDB-lite"/>
    </source>
</evidence>